<feature type="transmembrane region" description="Helical" evidence="5">
    <location>
        <begin position="357"/>
        <end position="379"/>
    </location>
</feature>
<dbReference type="CDD" id="cd11386">
    <property type="entry name" value="MCP_signal"/>
    <property type="match status" value="1"/>
</dbReference>
<evidence type="ECO:0000313" key="8">
    <source>
        <dbReference type="EMBL" id="EGV30159.1"/>
    </source>
</evidence>
<dbReference type="Gene3D" id="3.30.450.20">
    <property type="entry name" value="PAS domain"/>
    <property type="match status" value="2"/>
</dbReference>
<dbReference type="GO" id="GO:0007165">
    <property type="term" value="P:signal transduction"/>
    <property type="evidence" value="ECO:0007669"/>
    <property type="project" value="UniProtKB-KW"/>
</dbReference>
<dbReference type="PATRIC" id="fig|765913.3.peg.2974"/>
<dbReference type="Pfam" id="PF00672">
    <property type="entry name" value="HAMP"/>
    <property type="match status" value="1"/>
</dbReference>
<dbReference type="eggNOG" id="COG0840">
    <property type="taxonomic scope" value="Bacteria"/>
</dbReference>
<feature type="compositionally biased region" description="Polar residues" evidence="4">
    <location>
        <begin position="530"/>
        <end position="542"/>
    </location>
</feature>
<keyword evidence="5" id="KW-1133">Transmembrane helix</keyword>
<dbReference type="EMBL" id="AFWT01000020">
    <property type="protein sequence ID" value="EGV30159.1"/>
    <property type="molecule type" value="Genomic_DNA"/>
</dbReference>
<dbReference type="InterPro" id="IPR003660">
    <property type="entry name" value="HAMP_dom"/>
</dbReference>
<dbReference type="Gene3D" id="1.10.287.950">
    <property type="entry name" value="Methyl-accepting chemotaxis protein"/>
    <property type="match status" value="1"/>
</dbReference>
<organism evidence="8 9">
    <name type="scientific">Thiorhodococcus drewsii AZ1</name>
    <dbReference type="NCBI Taxonomy" id="765913"/>
    <lineage>
        <taxon>Bacteria</taxon>
        <taxon>Pseudomonadati</taxon>
        <taxon>Pseudomonadota</taxon>
        <taxon>Gammaproteobacteria</taxon>
        <taxon>Chromatiales</taxon>
        <taxon>Chromatiaceae</taxon>
        <taxon>Thiorhodococcus</taxon>
    </lineage>
</organism>
<feature type="transmembrane region" description="Helical" evidence="5">
    <location>
        <begin position="12"/>
        <end position="34"/>
    </location>
</feature>
<dbReference type="SMART" id="SM00304">
    <property type="entry name" value="HAMP"/>
    <property type="match status" value="2"/>
</dbReference>
<dbReference type="RefSeq" id="WP_007041622.1">
    <property type="nucleotide sequence ID" value="NZ_AFWT01000020.1"/>
</dbReference>
<evidence type="ECO:0000313" key="9">
    <source>
        <dbReference type="Proteomes" id="UP000004200"/>
    </source>
</evidence>
<protein>
    <submittedName>
        <fullName evidence="8">Methyl-accepting chemotaxis sensory transducer</fullName>
    </submittedName>
</protein>
<dbReference type="GO" id="GO:0004888">
    <property type="term" value="F:transmembrane signaling receptor activity"/>
    <property type="evidence" value="ECO:0007669"/>
    <property type="project" value="TreeGrafter"/>
</dbReference>
<dbReference type="CDD" id="cd06225">
    <property type="entry name" value="HAMP"/>
    <property type="match status" value="1"/>
</dbReference>
<keyword evidence="9" id="KW-1185">Reference proteome</keyword>
<name>G2E3P6_9GAMM</name>
<feature type="domain" description="HAMP" evidence="7">
    <location>
        <begin position="380"/>
        <end position="432"/>
    </location>
</feature>
<dbReference type="OrthoDB" id="2489132at2"/>
<dbReference type="SMART" id="SM00283">
    <property type="entry name" value="MA"/>
    <property type="match status" value="1"/>
</dbReference>
<sequence length="728" mass="78158">MAITSIQQKIALTGGACLLATAGILVGYGVYSAYSTQNLVSERVETQAEKAALDSLVNLAGKYAGDIRAKFDVALDAARTMAGIFAVSKTQTGLAADLSLKRRDVNAILLEVLKENPEFNGTYSCWEPNSIEGQDLLFTDEGNGNNTKTGRFTPYWTRDPNGKIDVQALVEYDSLDTHPNGVMKGGWYINPSKTHKESIQAPLPYVVQGKQVWLATLSAPILVQDTFLGVAGTDYNLDFVQRISKQVSQQIFDGQGDVAIVSDQGLLIAASKHPELIGQHFKALDTNGWQNSLEIIQQKQAVARINEESHKVEVFSPIQIGRTGTIWSLMLTVDTDLVLASARALSQDMAEQGKRSALMQVGVSILVVLLAMAALWFAARSIAGPIRRAADLAGTIRAGDLSQRLAHRSADEVGQLTNNLDEMANSLQERAELAEQISQGELDLDVRLASDKDQLGIALSRMVKNLNQLVAQVQSGAALITDKAQSVSDLSQSFASGATQSAASVTEISATINQMAGQIRQSSEKADRANTLSNSTEQAAQQGNTLMEGLRSAMRDIEHSGQDITNITIVIEEIAAQTNLLALNAAIEAARAGEHGRGFAVVADEVRRLAARSAEAAQQTAQLIQKTGERTVKGMELTDETAHALQKIVTEAAESSSLVADIALTSNEQANGTEQLSDAIGQIDEVINHNSDNAEQSSMAAHTLTEQAKQLEQLVRKFNIKADANRAT</sequence>
<dbReference type="GO" id="GO:0006935">
    <property type="term" value="P:chemotaxis"/>
    <property type="evidence" value="ECO:0007669"/>
    <property type="project" value="UniProtKB-KW"/>
</dbReference>
<dbReference type="Gene3D" id="6.10.340.10">
    <property type="match status" value="1"/>
</dbReference>
<proteinExistence type="inferred from homology"/>
<evidence type="ECO:0000259" key="6">
    <source>
        <dbReference type="PROSITE" id="PS50111"/>
    </source>
</evidence>
<keyword evidence="3" id="KW-0807">Transducer</keyword>
<dbReference type="Proteomes" id="UP000004200">
    <property type="component" value="Unassembled WGS sequence"/>
</dbReference>
<dbReference type="PROSITE" id="PS50111">
    <property type="entry name" value="CHEMOTAXIS_TRANSDUC_2"/>
    <property type="match status" value="1"/>
</dbReference>
<evidence type="ECO:0000256" key="5">
    <source>
        <dbReference type="SAM" id="Phobius"/>
    </source>
</evidence>
<dbReference type="GO" id="GO:0005886">
    <property type="term" value="C:plasma membrane"/>
    <property type="evidence" value="ECO:0007669"/>
    <property type="project" value="TreeGrafter"/>
</dbReference>
<accession>G2E3P6</accession>
<dbReference type="CDD" id="cd12913">
    <property type="entry name" value="PDC1_MCP_like"/>
    <property type="match status" value="1"/>
</dbReference>
<comment type="similarity">
    <text evidence="2">Belongs to the methyl-accepting chemotaxis (MCP) protein family.</text>
</comment>
<evidence type="ECO:0000256" key="1">
    <source>
        <dbReference type="ARBA" id="ARBA00022500"/>
    </source>
</evidence>
<evidence type="ECO:0000256" key="4">
    <source>
        <dbReference type="SAM" id="MobiDB-lite"/>
    </source>
</evidence>
<reference evidence="8 9" key="1">
    <citation type="submission" date="2011-06" db="EMBL/GenBank/DDBJ databases">
        <title>The draft genome of Thiorhodococcus drewsii AZ1.</title>
        <authorList>
            <consortium name="US DOE Joint Genome Institute (JGI-PGF)"/>
            <person name="Lucas S."/>
            <person name="Han J."/>
            <person name="Lapidus A."/>
            <person name="Cheng J.-F."/>
            <person name="Goodwin L."/>
            <person name="Pitluck S."/>
            <person name="Peters L."/>
            <person name="Land M.L."/>
            <person name="Hauser L."/>
            <person name="Vogl K."/>
            <person name="Liu Z."/>
            <person name="Imhoff J."/>
            <person name="Thiel V."/>
            <person name="Frigaard N.-U."/>
            <person name="Bryant D.A."/>
            <person name="Woyke T.J."/>
        </authorList>
    </citation>
    <scope>NUCLEOTIDE SEQUENCE [LARGE SCALE GENOMIC DNA]</scope>
    <source>
        <strain evidence="8 9">AZ1</strain>
    </source>
</reference>
<keyword evidence="5" id="KW-0472">Membrane</keyword>
<gene>
    <name evidence="8" type="ORF">ThidrDRAFT_2909</name>
</gene>
<keyword evidence="1" id="KW-0145">Chemotaxis</keyword>
<evidence type="ECO:0000256" key="3">
    <source>
        <dbReference type="PROSITE-ProRule" id="PRU00284"/>
    </source>
</evidence>
<dbReference type="STRING" id="765913.ThidrDRAFT_2909"/>
<keyword evidence="5" id="KW-0812">Transmembrane</keyword>
<dbReference type="Pfam" id="PF22673">
    <property type="entry name" value="MCP-like_PDC_1"/>
    <property type="match status" value="1"/>
</dbReference>
<evidence type="ECO:0000259" key="7">
    <source>
        <dbReference type="PROSITE" id="PS50885"/>
    </source>
</evidence>
<feature type="domain" description="Methyl-accepting transducer" evidence="6">
    <location>
        <begin position="476"/>
        <end position="705"/>
    </location>
</feature>
<dbReference type="InterPro" id="IPR004089">
    <property type="entry name" value="MCPsignal_dom"/>
</dbReference>
<comment type="caution">
    <text evidence="8">The sequence shown here is derived from an EMBL/GenBank/DDBJ whole genome shotgun (WGS) entry which is preliminary data.</text>
</comment>
<feature type="region of interest" description="Disordered" evidence="4">
    <location>
        <begin position="519"/>
        <end position="542"/>
    </location>
</feature>
<dbReference type="AlphaFoldDB" id="G2E3P6"/>
<dbReference type="PROSITE" id="PS50885">
    <property type="entry name" value="HAMP"/>
    <property type="match status" value="1"/>
</dbReference>
<dbReference type="PANTHER" id="PTHR43531:SF11">
    <property type="entry name" value="METHYL-ACCEPTING CHEMOTAXIS PROTEIN 3"/>
    <property type="match status" value="1"/>
</dbReference>
<dbReference type="Pfam" id="PF00015">
    <property type="entry name" value="MCPsignal"/>
    <property type="match status" value="1"/>
</dbReference>
<dbReference type="PANTHER" id="PTHR43531">
    <property type="entry name" value="PROTEIN ICFG"/>
    <property type="match status" value="1"/>
</dbReference>
<evidence type="ECO:0000256" key="2">
    <source>
        <dbReference type="ARBA" id="ARBA00029447"/>
    </source>
</evidence>
<dbReference type="InterPro" id="IPR051310">
    <property type="entry name" value="MCP_chemotaxis"/>
</dbReference>
<dbReference type="SUPFAM" id="SSF58104">
    <property type="entry name" value="Methyl-accepting chemotaxis protein (MCP) signaling domain"/>
    <property type="match status" value="1"/>
</dbReference>